<sequence length="78" mass="9012">MIKIGIIGSCITRDVFNSKHVKNWKNYFEVVAYQSQVAFSSIISNPILFEKKQAVYTNMNNFAIKQIDNELEKILLVN</sequence>
<evidence type="ECO:0000313" key="1">
    <source>
        <dbReference type="EMBL" id="EHJ07764.1"/>
    </source>
</evidence>
<dbReference type="EMBL" id="AEUN01000434">
    <property type="protein sequence ID" value="EHJ07764.1"/>
    <property type="molecule type" value="Genomic_DNA"/>
</dbReference>
<name>G5JJ76_9STAP</name>
<protein>
    <submittedName>
        <fullName evidence="1">Uncharacterized protein</fullName>
    </submittedName>
</protein>
<reference evidence="1 2" key="1">
    <citation type="journal article" date="2012" name="BMC Genomics">
        <title>Comparative genomic analysis of the genus Staphylococcus including Staphylococcus aureus and its newly described sister species Staphylococcus simiae.</title>
        <authorList>
            <person name="Suzuki H."/>
            <person name="Lefebure T."/>
            <person name="Pavinski Bitar P."/>
            <person name="Stanhope M.J."/>
        </authorList>
    </citation>
    <scope>NUCLEOTIDE SEQUENCE [LARGE SCALE GENOMIC DNA]</scope>
    <source>
        <strain evidence="1 2">CCM 7213</strain>
    </source>
</reference>
<dbReference type="AlphaFoldDB" id="G5JJ76"/>
<accession>G5JJ76</accession>
<proteinExistence type="predicted"/>
<dbReference type="PATRIC" id="fig|911238.3.peg.1316"/>
<dbReference type="Proteomes" id="UP000005413">
    <property type="component" value="Unassembled WGS sequence"/>
</dbReference>
<comment type="caution">
    <text evidence="1">The sequence shown here is derived from an EMBL/GenBank/DDBJ whole genome shotgun (WGS) entry which is preliminary data.</text>
</comment>
<gene>
    <name evidence="1" type="ORF">SS7213T_07627</name>
</gene>
<organism evidence="1 2">
    <name type="scientific">Staphylococcus simiae CCM 7213 = CCUG 51256</name>
    <dbReference type="NCBI Taxonomy" id="911238"/>
    <lineage>
        <taxon>Bacteria</taxon>
        <taxon>Bacillati</taxon>
        <taxon>Bacillota</taxon>
        <taxon>Bacilli</taxon>
        <taxon>Bacillales</taxon>
        <taxon>Staphylococcaceae</taxon>
        <taxon>Staphylococcus</taxon>
    </lineage>
</organism>
<dbReference type="OrthoDB" id="2005670at2"/>
<evidence type="ECO:0000313" key="2">
    <source>
        <dbReference type="Proteomes" id="UP000005413"/>
    </source>
</evidence>
<keyword evidence="2" id="KW-1185">Reference proteome</keyword>
<dbReference type="RefSeq" id="WP_002464230.1">
    <property type="nucleotide sequence ID" value="NZ_AEUN01000434.1"/>
</dbReference>